<evidence type="ECO:0000256" key="1">
    <source>
        <dbReference type="ARBA" id="ARBA00004141"/>
    </source>
</evidence>
<accession>B4SCU9</accession>
<keyword evidence="11" id="KW-0997">Cell inner membrane</keyword>
<evidence type="ECO:0000256" key="5">
    <source>
        <dbReference type="ARBA" id="ARBA00022692"/>
    </source>
</evidence>
<dbReference type="GO" id="GO:0009252">
    <property type="term" value="P:peptidoglycan biosynthetic process"/>
    <property type="evidence" value="ECO:0007669"/>
    <property type="project" value="UniProtKB-UniRule"/>
</dbReference>
<keyword evidence="7 11" id="KW-0573">Peptidoglycan synthesis</keyword>
<feature type="transmembrane region" description="Helical" evidence="11">
    <location>
        <begin position="39"/>
        <end position="57"/>
    </location>
</feature>
<gene>
    <name evidence="11" type="primary">rodA</name>
    <name evidence="12" type="ordered locus">Ppha_0457</name>
</gene>
<dbReference type="GO" id="GO:0032153">
    <property type="term" value="C:cell division site"/>
    <property type="evidence" value="ECO:0007669"/>
    <property type="project" value="TreeGrafter"/>
</dbReference>
<dbReference type="EC" id="2.4.99.28" evidence="11"/>
<dbReference type="NCBIfam" id="TIGR02210">
    <property type="entry name" value="rodA_shape"/>
    <property type="match status" value="1"/>
</dbReference>
<dbReference type="GO" id="GO:0005886">
    <property type="term" value="C:plasma membrane"/>
    <property type="evidence" value="ECO:0007669"/>
    <property type="project" value="UniProtKB-SubCell"/>
</dbReference>
<feature type="transmembrane region" description="Helical" evidence="11">
    <location>
        <begin position="7"/>
        <end position="27"/>
    </location>
</feature>
<organism evidence="12 13">
    <name type="scientific">Pelodictyon phaeoclathratiforme (strain DSM 5477 / BU-1)</name>
    <dbReference type="NCBI Taxonomy" id="324925"/>
    <lineage>
        <taxon>Bacteria</taxon>
        <taxon>Pseudomonadati</taxon>
        <taxon>Chlorobiota</taxon>
        <taxon>Chlorobiia</taxon>
        <taxon>Chlorobiales</taxon>
        <taxon>Chlorobiaceae</taxon>
        <taxon>Chlorobium/Pelodictyon group</taxon>
        <taxon>Pelodictyon</taxon>
    </lineage>
</organism>
<evidence type="ECO:0000256" key="2">
    <source>
        <dbReference type="ARBA" id="ARBA00022475"/>
    </source>
</evidence>
<reference evidence="12 13" key="1">
    <citation type="submission" date="2008-06" db="EMBL/GenBank/DDBJ databases">
        <title>Complete sequence of Pelodictyon phaeoclathratiforme BU-1.</title>
        <authorList>
            <consortium name="US DOE Joint Genome Institute"/>
            <person name="Lucas S."/>
            <person name="Copeland A."/>
            <person name="Lapidus A."/>
            <person name="Glavina del Rio T."/>
            <person name="Dalin E."/>
            <person name="Tice H."/>
            <person name="Bruce D."/>
            <person name="Goodwin L."/>
            <person name="Pitluck S."/>
            <person name="Schmutz J."/>
            <person name="Larimer F."/>
            <person name="Land M."/>
            <person name="Hauser L."/>
            <person name="Kyrpides N."/>
            <person name="Mikhailova N."/>
            <person name="Liu Z."/>
            <person name="Li T."/>
            <person name="Zhao F."/>
            <person name="Overmann J."/>
            <person name="Bryant D.A."/>
            <person name="Richardson P."/>
        </authorList>
    </citation>
    <scope>NUCLEOTIDE SEQUENCE [LARGE SCALE GENOMIC DNA]</scope>
    <source>
        <strain evidence="13">DSM 5477 / BU-1</strain>
    </source>
</reference>
<dbReference type="GO" id="GO:0015648">
    <property type="term" value="F:lipid-linked peptidoglycan transporter activity"/>
    <property type="evidence" value="ECO:0007669"/>
    <property type="project" value="TreeGrafter"/>
</dbReference>
<dbReference type="AlphaFoldDB" id="B4SCU9"/>
<keyword evidence="9 11" id="KW-0472">Membrane</keyword>
<keyword evidence="13" id="KW-1185">Reference proteome</keyword>
<evidence type="ECO:0000256" key="3">
    <source>
        <dbReference type="ARBA" id="ARBA00022676"/>
    </source>
</evidence>
<dbReference type="NCBIfam" id="NF037961">
    <property type="entry name" value="RodA_shape"/>
    <property type="match status" value="1"/>
</dbReference>
<evidence type="ECO:0000313" key="13">
    <source>
        <dbReference type="Proteomes" id="UP000002724"/>
    </source>
</evidence>
<protein>
    <recommendedName>
        <fullName evidence="11">Peptidoglycan glycosyltransferase RodA</fullName>
        <shortName evidence="11">PGT</shortName>
        <ecNumber evidence="11">2.4.99.28</ecNumber>
    </recommendedName>
    <alternativeName>
        <fullName evidence="11">Cell elongation protein RodA</fullName>
    </alternativeName>
    <alternativeName>
        <fullName evidence="11">Cell wall polymerase</fullName>
    </alternativeName>
    <alternativeName>
        <fullName evidence="11">Peptidoglycan polymerase</fullName>
        <shortName evidence="11">PG polymerase</shortName>
    </alternativeName>
</protein>
<dbReference type="InterPro" id="IPR018365">
    <property type="entry name" value="Cell_cycle_FtsW-rel_CS"/>
</dbReference>
<dbReference type="OrthoDB" id="9768187at2"/>
<evidence type="ECO:0000256" key="8">
    <source>
        <dbReference type="ARBA" id="ARBA00022989"/>
    </source>
</evidence>
<feature type="transmembrane region" description="Helical" evidence="11">
    <location>
        <begin position="157"/>
        <end position="179"/>
    </location>
</feature>
<feature type="transmembrane region" description="Helical" evidence="11">
    <location>
        <begin position="131"/>
        <end position="150"/>
    </location>
</feature>
<comment type="catalytic activity">
    <reaction evidence="11">
        <text>[GlcNAc-(1-&gt;4)-Mur2Ac(oyl-L-Ala-gamma-D-Glu-L-Lys-D-Ala-D-Ala)](n)-di-trans,octa-cis-undecaprenyl diphosphate + beta-D-GlcNAc-(1-&gt;4)-Mur2Ac(oyl-L-Ala-gamma-D-Glu-L-Lys-D-Ala-D-Ala)-di-trans,octa-cis-undecaprenyl diphosphate = [GlcNAc-(1-&gt;4)-Mur2Ac(oyl-L-Ala-gamma-D-Glu-L-Lys-D-Ala-D-Ala)](n+1)-di-trans,octa-cis-undecaprenyl diphosphate + di-trans,octa-cis-undecaprenyl diphosphate + H(+)</text>
        <dbReference type="Rhea" id="RHEA:23708"/>
        <dbReference type="Rhea" id="RHEA-COMP:9602"/>
        <dbReference type="Rhea" id="RHEA-COMP:9603"/>
        <dbReference type="ChEBI" id="CHEBI:15378"/>
        <dbReference type="ChEBI" id="CHEBI:58405"/>
        <dbReference type="ChEBI" id="CHEBI:60033"/>
        <dbReference type="ChEBI" id="CHEBI:78435"/>
        <dbReference type="EC" id="2.4.99.28"/>
    </reaction>
</comment>
<feature type="transmembrane region" description="Helical" evidence="11">
    <location>
        <begin position="377"/>
        <end position="399"/>
    </location>
</feature>
<comment type="similarity">
    <text evidence="11">Belongs to the SEDS family. MrdB/RodA subfamily.</text>
</comment>
<keyword evidence="5 11" id="KW-0812">Transmembrane</keyword>
<dbReference type="UniPathway" id="UPA00219"/>
<evidence type="ECO:0000256" key="11">
    <source>
        <dbReference type="HAMAP-Rule" id="MF_02079"/>
    </source>
</evidence>
<comment type="function">
    <text evidence="11">Peptidoglycan polymerase that is essential for cell wall elongation.</text>
</comment>
<dbReference type="PROSITE" id="PS00428">
    <property type="entry name" value="FTSW_RODA_SPOVE"/>
    <property type="match status" value="1"/>
</dbReference>
<evidence type="ECO:0000256" key="7">
    <source>
        <dbReference type="ARBA" id="ARBA00022984"/>
    </source>
</evidence>
<evidence type="ECO:0000256" key="6">
    <source>
        <dbReference type="ARBA" id="ARBA00022960"/>
    </source>
</evidence>
<dbReference type="GO" id="GO:0008955">
    <property type="term" value="F:peptidoglycan glycosyltransferase activity"/>
    <property type="evidence" value="ECO:0007669"/>
    <property type="project" value="UniProtKB-UniRule"/>
</dbReference>
<keyword evidence="4 11" id="KW-0808">Transferase</keyword>
<dbReference type="GO" id="GO:0051301">
    <property type="term" value="P:cell division"/>
    <property type="evidence" value="ECO:0007669"/>
    <property type="project" value="InterPro"/>
</dbReference>
<comment type="pathway">
    <text evidence="11">Cell wall biogenesis; peptidoglycan biosynthesis.</text>
</comment>
<dbReference type="HOGENOM" id="CLU_029243_2_2_10"/>
<evidence type="ECO:0000256" key="9">
    <source>
        <dbReference type="ARBA" id="ARBA00023136"/>
    </source>
</evidence>
<dbReference type="eggNOG" id="COG0772">
    <property type="taxonomic scope" value="Bacteria"/>
</dbReference>
<keyword evidence="6 11" id="KW-0133">Cell shape</keyword>
<comment type="subcellular location">
    <subcellularLocation>
        <location evidence="11">Cell inner membrane</location>
        <topology evidence="11">Multi-pass membrane protein</topology>
    </subcellularLocation>
    <subcellularLocation>
        <location evidence="1">Membrane</location>
        <topology evidence="1">Multi-pass membrane protein</topology>
    </subcellularLocation>
</comment>
<feature type="transmembrane region" description="Helical" evidence="11">
    <location>
        <begin position="311"/>
        <end position="332"/>
    </location>
</feature>
<dbReference type="HAMAP" id="MF_02079">
    <property type="entry name" value="PGT_RodA"/>
    <property type="match status" value="1"/>
</dbReference>
<dbReference type="PANTHER" id="PTHR30474:SF1">
    <property type="entry name" value="PEPTIDOGLYCAN GLYCOSYLTRANSFERASE MRDB"/>
    <property type="match status" value="1"/>
</dbReference>
<keyword evidence="8 11" id="KW-1133">Transmembrane helix</keyword>
<dbReference type="InterPro" id="IPR011923">
    <property type="entry name" value="RodA/MrdB"/>
</dbReference>
<keyword evidence="3 11" id="KW-0328">Glycosyltransferase</keyword>
<sequence precursor="true">MEKQSKLDLSLLLSMSGLIVFGLMAIYSATNGTGDTTLFYRQLVWAIVGVVALLFVYYNDVRFIRDNSYIFYAVGLLLLVAVLIFGKKIAGQTSWMKIGFLSFQPSEIAKMATILALARFLSDDETDISSIPHLLVALAIPFFPVLLIMLQPDMGTMLTFLPLIASMLILAGFDIYVLMLIVFPVILMISGFFNIYFIFVLALLLMTILRLQHTKFNVHQLFVIGSGLAASLFTHNFASEILKPHQIKRIQTFIDPMSDPRGAGYNALQAKIAISSGGFFGKGFLEGTQTQLRFIPAQWTDFIFCVIAEELGFIGASLLIALFLALILRIIWAIHSINNKFVELTLAGFVSLLCVHVIINIGMTLGMIPVIGVPLPFVSYGGSSLVGNMIMVGLAMNFLRNKRTLGYSGRLG</sequence>
<feature type="transmembrane region" description="Helical" evidence="11">
    <location>
        <begin position="221"/>
        <end position="238"/>
    </location>
</feature>
<dbReference type="GO" id="GO:0071555">
    <property type="term" value="P:cell wall organization"/>
    <property type="evidence" value="ECO:0007669"/>
    <property type="project" value="UniProtKB-KW"/>
</dbReference>
<dbReference type="KEGG" id="pph:Ppha_0457"/>
<feature type="transmembrane region" description="Helical" evidence="11">
    <location>
        <begin position="69"/>
        <end position="86"/>
    </location>
</feature>
<dbReference type="InterPro" id="IPR001182">
    <property type="entry name" value="FtsW/RodA"/>
</dbReference>
<feature type="transmembrane region" description="Helical" evidence="11">
    <location>
        <begin position="185"/>
        <end position="209"/>
    </location>
</feature>
<keyword evidence="2 11" id="KW-1003">Cell membrane</keyword>
<evidence type="ECO:0000256" key="10">
    <source>
        <dbReference type="ARBA" id="ARBA00023316"/>
    </source>
</evidence>
<keyword evidence="10 11" id="KW-0961">Cell wall biogenesis/degradation</keyword>
<dbReference type="PANTHER" id="PTHR30474">
    <property type="entry name" value="CELL CYCLE PROTEIN"/>
    <property type="match status" value="1"/>
</dbReference>
<feature type="transmembrane region" description="Helical" evidence="11">
    <location>
        <begin position="344"/>
        <end position="371"/>
    </location>
</feature>
<name>B4SCU9_PELPB</name>
<dbReference type="GO" id="GO:0008360">
    <property type="term" value="P:regulation of cell shape"/>
    <property type="evidence" value="ECO:0007669"/>
    <property type="project" value="UniProtKB-KW"/>
</dbReference>
<proteinExistence type="inferred from homology"/>
<dbReference type="STRING" id="324925.Ppha_0457"/>
<evidence type="ECO:0000313" key="12">
    <source>
        <dbReference type="EMBL" id="ACF42783.1"/>
    </source>
</evidence>
<evidence type="ECO:0000256" key="4">
    <source>
        <dbReference type="ARBA" id="ARBA00022679"/>
    </source>
</evidence>
<dbReference type="Proteomes" id="UP000002724">
    <property type="component" value="Chromosome"/>
</dbReference>
<dbReference type="Pfam" id="PF01098">
    <property type="entry name" value="FTSW_RODA_SPOVE"/>
    <property type="match status" value="1"/>
</dbReference>
<dbReference type="RefSeq" id="WP_012507278.1">
    <property type="nucleotide sequence ID" value="NC_011060.1"/>
</dbReference>
<dbReference type="EMBL" id="CP001110">
    <property type="protein sequence ID" value="ACF42783.1"/>
    <property type="molecule type" value="Genomic_DNA"/>
</dbReference>